<dbReference type="EMBL" id="JABBGC010000001">
    <property type="protein sequence ID" value="NML36536.1"/>
    <property type="molecule type" value="Genomic_DNA"/>
</dbReference>
<comment type="caution">
    <text evidence="1">The sequence shown here is derived from an EMBL/GenBank/DDBJ whole genome shotgun (WGS) entry which is preliminary data.</text>
</comment>
<keyword evidence="2" id="KW-1185">Reference proteome</keyword>
<protein>
    <submittedName>
        <fullName evidence="1">Uncharacterized protein</fullName>
    </submittedName>
</protein>
<accession>A0A848GER2</accession>
<dbReference type="AlphaFoldDB" id="A0A848GER2"/>
<reference evidence="1 2" key="1">
    <citation type="submission" date="2020-04" db="EMBL/GenBank/DDBJ databases">
        <title>Chitinophaga sp. G-6-1-13 sp. nov., isolated from soil.</title>
        <authorList>
            <person name="Dahal R.H."/>
            <person name="Chaudhary D.K."/>
        </authorList>
    </citation>
    <scope>NUCLEOTIDE SEQUENCE [LARGE SCALE GENOMIC DNA]</scope>
    <source>
        <strain evidence="1 2">G-6-1-13</strain>
    </source>
</reference>
<gene>
    <name evidence="1" type="ORF">HHL17_04940</name>
</gene>
<organism evidence="1 2">
    <name type="scientific">Chitinophaga fulva</name>
    <dbReference type="NCBI Taxonomy" id="2728842"/>
    <lineage>
        <taxon>Bacteria</taxon>
        <taxon>Pseudomonadati</taxon>
        <taxon>Bacteroidota</taxon>
        <taxon>Chitinophagia</taxon>
        <taxon>Chitinophagales</taxon>
        <taxon>Chitinophagaceae</taxon>
        <taxon>Chitinophaga</taxon>
    </lineage>
</organism>
<evidence type="ECO:0000313" key="2">
    <source>
        <dbReference type="Proteomes" id="UP000583266"/>
    </source>
</evidence>
<dbReference type="Proteomes" id="UP000583266">
    <property type="component" value="Unassembled WGS sequence"/>
</dbReference>
<proteinExistence type="predicted"/>
<name>A0A848GER2_9BACT</name>
<dbReference type="RefSeq" id="WP_169223654.1">
    <property type="nucleotide sequence ID" value="NZ_JABBGC010000001.1"/>
</dbReference>
<sequence length="130" mass="14697">MNPVFFVGCESPPEEYMDPLSAIYPRYYSTMLIEDSIRVEFPHDADRKLLFATPLNFSGNTFTARTIFHAGVPVYVYGRFNTAITAGFVSDSWPYVQFPDRNVNAVVLQYAILCFSGTGKTKFSKRNGRA</sequence>
<evidence type="ECO:0000313" key="1">
    <source>
        <dbReference type="EMBL" id="NML36536.1"/>
    </source>
</evidence>